<evidence type="ECO:0000313" key="2">
    <source>
        <dbReference type="Proteomes" id="UP001454086"/>
    </source>
</evidence>
<dbReference type="RefSeq" id="WP_349119252.1">
    <property type="nucleotide sequence ID" value="NZ_JBBMFM010000233.1"/>
</dbReference>
<dbReference type="EMBL" id="JBBMFM010000233">
    <property type="protein sequence ID" value="MEQ2428891.1"/>
    <property type="molecule type" value="Genomic_DNA"/>
</dbReference>
<gene>
    <name evidence="1" type="ORF">WMQ36_28410</name>
</gene>
<feature type="non-terminal residue" evidence="1">
    <location>
        <position position="1"/>
    </location>
</feature>
<comment type="caution">
    <text evidence="1">The sequence shown here is derived from an EMBL/GenBank/DDBJ whole genome shotgun (WGS) entry which is preliminary data.</text>
</comment>
<protein>
    <submittedName>
        <fullName evidence="1">Uncharacterized protein</fullName>
    </submittedName>
</protein>
<dbReference type="Proteomes" id="UP001454086">
    <property type="component" value="Unassembled WGS sequence"/>
</dbReference>
<proteinExistence type="predicted"/>
<reference evidence="1 2" key="1">
    <citation type="submission" date="2024-03" db="EMBL/GenBank/DDBJ databases">
        <title>Human intestinal bacterial collection.</title>
        <authorList>
            <person name="Pauvert C."/>
            <person name="Hitch T.C.A."/>
            <person name="Clavel T."/>
        </authorList>
    </citation>
    <scope>NUCLEOTIDE SEQUENCE [LARGE SCALE GENOMIC DNA]</scope>
    <source>
        <strain evidence="1 2">CLA-SR-H021</strain>
    </source>
</reference>
<keyword evidence="2" id="KW-1185">Reference proteome</keyword>
<name>A0ABV1DEU6_9FIRM</name>
<sequence length="80" mass="8875">PIYLKHPSSPSAYGTRRLSVISPVHFLLFYGDSSHKSSSGGNVIFGIFSAEMVIKYTTGLWYTYCKKIITGGILWVQTSL</sequence>
<accession>A0ABV1DEU6</accession>
<organism evidence="1 2">
    <name type="scientific">Enterocloster hominis</name>
    <name type="common">ex Hitch et al. 2024</name>
    <dbReference type="NCBI Taxonomy" id="1917870"/>
    <lineage>
        <taxon>Bacteria</taxon>
        <taxon>Bacillati</taxon>
        <taxon>Bacillota</taxon>
        <taxon>Clostridia</taxon>
        <taxon>Lachnospirales</taxon>
        <taxon>Lachnospiraceae</taxon>
        <taxon>Enterocloster</taxon>
    </lineage>
</organism>
<evidence type="ECO:0000313" key="1">
    <source>
        <dbReference type="EMBL" id="MEQ2428891.1"/>
    </source>
</evidence>